<organism evidence="1 2">
    <name type="scientific">Trichoderma asperellum (strain ATCC 204424 / CBS 433.97 / NBRC 101777)</name>
    <dbReference type="NCBI Taxonomy" id="1042311"/>
    <lineage>
        <taxon>Eukaryota</taxon>
        <taxon>Fungi</taxon>
        <taxon>Dikarya</taxon>
        <taxon>Ascomycota</taxon>
        <taxon>Pezizomycotina</taxon>
        <taxon>Sordariomycetes</taxon>
        <taxon>Hypocreomycetidae</taxon>
        <taxon>Hypocreales</taxon>
        <taxon>Hypocreaceae</taxon>
        <taxon>Trichoderma</taxon>
    </lineage>
</organism>
<name>A0A2T3ZA73_TRIA4</name>
<evidence type="ECO:0000313" key="2">
    <source>
        <dbReference type="Proteomes" id="UP000240493"/>
    </source>
</evidence>
<reference evidence="1 2" key="1">
    <citation type="submission" date="2016-07" db="EMBL/GenBank/DDBJ databases">
        <title>Multiple horizontal gene transfer events from other fungi enriched the ability of initially mycotrophic Trichoderma (Ascomycota) to feed on dead plant biomass.</title>
        <authorList>
            <consortium name="DOE Joint Genome Institute"/>
            <person name="Aerts A."/>
            <person name="Atanasova L."/>
            <person name="Chenthamara K."/>
            <person name="Zhang J."/>
            <person name="Grujic M."/>
            <person name="Henrissat B."/>
            <person name="Kuo A."/>
            <person name="Salamov A."/>
            <person name="Lipzen A."/>
            <person name="Labutti K."/>
            <person name="Barry K."/>
            <person name="Miao Y."/>
            <person name="Rahimi M.J."/>
            <person name="Shen Q."/>
            <person name="Grigoriev I.V."/>
            <person name="Kubicek C.P."/>
            <person name="Druzhinina I.S."/>
        </authorList>
    </citation>
    <scope>NUCLEOTIDE SEQUENCE [LARGE SCALE GENOMIC DNA]</scope>
    <source>
        <strain evidence="1 2">CBS 433.97</strain>
    </source>
</reference>
<keyword evidence="2" id="KW-1185">Reference proteome</keyword>
<dbReference type="Proteomes" id="UP000240493">
    <property type="component" value="Unassembled WGS sequence"/>
</dbReference>
<dbReference type="EMBL" id="KZ679261">
    <property type="protein sequence ID" value="PTB41707.1"/>
    <property type="molecule type" value="Genomic_DNA"/>
</dbReference>
<dbReference type="AlphaFoldDB" id="A0A2T3ZA73"/>
<sequence length="195" mass="21841">MMENENDTNFRLSSYDHCIRTISNIIPALISDSGAIAPLTLLTPNKRTPGYAGPDEPGYRHESIKRKQRGVCVAESHLGMIGLWGSFLCRPYLHVWCRRNLPNIIINQSYRANRLSSPRPVRKAAEKDAANFSASSAELQHWIPNHERNYNCYALNGTAAFNGPDSTWINWVKSPPISIHEILDATSLPCTPRGV</sequence>
<proteinExistence type="predicted"/>
<protein>
    <submittedName>
        <fullName evidence="1">Uncharacterized protein</fullName>
    </submittedName>
</protein>
<evidence type="ECO:0000313" key="1">
    <source>
        <dbReference type="EMBL" id="PTB41707.1"/>
    </source>
</evidence>
<accession>A0A2T3ZA73</accession>
<gene>
    <name evidence="1" type="ORF">M441DRAFT_57827</name>
</gene>
<feature type="non-terminal residue" evidence="1">
    <location>
        <position position="195"/>
    </location>
</feature>